<evidence type="ECO:0000259" key="12">
    <source>
        <dbReference type="SMART" id="SM00739"/>
    </source>
</evidence>
<feature type="region of interest" description="Disordered" evidence="10">
    <location>
        <begin position="768"/>
        <end position="802"/>
    </location>
</feature>
<dbReference type="Pfam" id="PF23290">
    <property type="entry name" value="KOW5_SPT5"/>
    <property type="match status" value="1"/>
</dbReference>
<evidence type="ECO:0000256" key="1">
    <source>
        <dbReference type="ARBA" id="ARBA00004123"/>
    </source>
</evidence>
<dbReference type="InterPro" id="IPR036735">
    <property type="entry name" value="NGN_dom_sf"/>
</dbReference>
<organism evidence="14 15">
    <name type="scientific">Sphaerosporella brunnea</name>
    <dbReference type="NCBI Taxonomy" id="1250544"/>
    <lineage>
        <taxon>Eukaryota</taxon>
        <taxon>Fungi</taxon>
        <taxon>Dikarya</taxon>
        <taxon>Ascomycota</taxon>
        <taxon>Pezizomycotina</taxon>
        <taxon>Pezizomycetes</taxon>
        <taxon>Pezizales</taxon>
        <taxon>Pyronemataceae</taxon>
        <taxon>Sphaerosporella</taxon>
    </lineage>
</organism>
<dbReference type="SUPFAM" id="SSF50104">
    <property type="entry name" value="Translation proteins SH3-like domain"/>
    <property type="match status" value="1"/>
</dbReference>
<evidence type="ECO:0000259" key="11">
    <source>
        <dbReference type="SMART" id="SM00738"/>
    </source>
</evidence>
<dbReference type="SMART" id="SM01104">
    <property type="entry name" value="CTD"/>
    <property type="match status" value="1"/>
</dbReference>
<gene>
    <name evidence="14" type="ORF">FN846DRAFT_952251</name>
</gene>
<dbReference type="InterPro" id="IPR041977">
    <property type="entry name" value="KOW_Spt5_4"/>
</dbReference>
<dbReference type="CDD" id="cd06085">
    <property type="entry name" value="KOW_Spt5_5"/>
    <property type="match status" value="1"/>
</dbReference>
<dbReference type="FunCoup" id="A0A5J5EUR8">
    <property type="interactions" value="1326"/>
</dbReference>
<feature type="compositionally biased region" description="Basic and acidic residues" evidence="10">
    <location>
        <begin position="1"/>
        <end position="10"/>
    </location>
</feature>
<evidence type="ECO:0000256" key="9">
    <source>
        <dbReference type="PIRNR" id="PIRNR036945"/>
    </source>
</evidence>
<dbReference type="GO" id="GO:0032044">
    <property type="term" value="C:DSIF complex"/>
    <property type="evidence" value="ECO:0007669"/>
    <property type="project" value="TreeGrafter"/>
</dbReference>
<feature type="compositionally biased region" description="Acidic residues" evidence="10">
    <location>
        <begin position="11"/>
        <end position="21"/>
    </location>
</feature>
<dbReference type="PANTHER" id="PTHR11125:SF7">
    <property type="entry name" value="TRANSCRIPTION ELONGATION FACTOR SPT5"/>
    <property type="match status" value="1"/>
</dbReference>
<dbReference type="InterPro" id="IPR006645">
    <property type="entry name" value="NGN-like_dom"/>
</dbReference>
<keyword evidence="6 9" id="KW-0539">Nucleus</keyword>
<dbReference type="SMART" id="SM00738">
    <property type="entry name" value="NGN"/>
    <property type="match status" value="1"/>
</dbReference>
<dbReference type="InterPro" id="IPR024945">
    <property type="entry name" value="Spt5_C_dom"/>
</dbReference>
<proteinExistence type="inferred from homology"/>
<feature type="compositionally biased region" description="Polar residues" evidence="10">
    <location>
        <begin position="790"/>
        <end position="802"/>
    </location>
</feature>
<keyword evidence="5 9" id="KW-0804">Transcription</keyword>
<dbReference type="FunFam" id="2.30.30.30:FF:000029">
    <property type="entry name" value="Transcription elongation factor SPT5"/>
    <property type="match status" value="1"/>
</dbReference>
<dbReference type="GO" id="GO:0006397">
    <property type="term" value="P:mRNA processing"/>
    <property type="evidence" value="ECO:0007669"/>
    <property type="project" value="UniProtKB-KW"/>
</dbReference>
<dbReference type="GO" id="GO:0032784">
    <property type="term" value="P:regulation of DNA-templated transcription elongation"/>
    <property type="evidence" value="ECO:0007669"/>
    <property type="project" value="InterPro"/>
</dbReference>
<feature type="domain" description="NusG-like N-terminal" evidence="11">
    <location>
        <begin position="173"/>
        <end position="263"/>
    </location>
</feature>
<name>A0A5J5EUR8_9PEZI</name>
<dbReference type="InParanoid" id="A0A5J5EUR8"/>
<reference evidence="14 15" key="1">
    <citation type="submission" date="2019-09" db="EMBL/GenBank/DDBJ databases">
        <title>Draft genome of the ectomycorrhizal ascomycete Sphaerosporella brunnea.</title>
        <authorList>
            <consortium name="DOE Joint Genome Institute"/>
            <person name="Benucci G.M."/>
            <person name="Marozzi G."/>
            <person name="Antonielli L."/>
            <person name="Sanchez S."/>
            <person name="Marco P."/>
            <person name="Wang X."/>
            <person name="Falini L.B."/>
            <person name="Barry K."/>
            <person name="Haridas S."/>
            <person name="Lipzen A."/>
            <person name="Labutti K."/>
            <person name="Grigoriev I.V."/>
            <person name="Murat C."/>
            <person name="Martin F."/>
            <person name="Albertini E."/>
            <person name="Donnini D."/>
            <person name="Bonito G."/>
        </authorList>
    </citation>
    <scope>NUCLEOTIDE SEQUENCE [LARGE SCALE GENOMIC DNA]</scope>
    <source>
        <strain evidence="14 15">Sb_GMNB300</strain>
    </source>
</reference>
<feature type="domain" description="KOW" evidence="12">
    <location>
        <begin position="267"/>
        <end position="294"/>
    </location>
</feature>
<dbReference type="Pfam" id="PF00467">
    <property type="entry name" value="KOW"/>
    <property type="match status" value="1"/>
</dbReference>
<dbReference type="Pfam" id="PF23042">
    <property type="entry name" value="KOW1_SPT5"/>
    <property type="match status" value="1"/>
</dbReference>
<feature type="domain" description="KOW" evidence="12">
    <location>
        <begin position="435"/>
        <end position="462"/>
    </location>
</feature>
<dbReference type="Pfam" id="PF11942">
    <property type="entry name" value="Spt5_N"/>
    <property type="match status" value="1"/>
</dbReference>
<comment type="caution">
    <text evidence="14">The sequence shown here is derived from an EMBL/GenBank/DDBJ whole genome shotgun (WGS) entry which is preliminary data.</text>
</comment>
<dbReference type="OrthoDB" id="28901at2759"/>
<dbReference type="EMBL" id="VXIS01000105">
    <property type="protein sequence ID" value="KAA8904675.1"/>
    <property type="molecule type" value="Genomic_DNA"/>
</dbReference>
<dbReference type="Pfam" id="PF03439">
    <property type="entry name" value="Spt5-NGN"/>
    <property type="match status" value="1"/>
</dbReference>
<evidence type="ECO:0000256" key="10">
    <source>
        <dbReference type="SAM" id="MobiDB-lite"/>
    </source>
</evidence>
<dbReference type="AlphaFoldDB" id="A0A5J5EUR8"/>
<evidence type="ECO:0000256" key="5">
    <source>
        <dbReference type="ARBA" id="ARBA00023163"/>
    </source>
</evidence>
<dbReference type="InterPro" id="IPR041976">
    <property type="entry name" value="KOW_Spt5_3"/>
</dbReference>
<dbReference type="GO" id="GO:0003729">
    <property type="term" value="F:mRNA binding"/>
    <property type="evidence" value="ECO:0007669"/>
    <property type="project" value="TreeGrafter"/>
</dbReference>
<comment type="function">
    <text evidence="7 9">The SPT4-SPT5 complex mediates both activation and inhibition of transcription elongation, and plays a role in pre-mRNA processing. This complex seems to be important for the stability of the RNA polymerase II elongation machinery on the chromatin template but not for the inherent ability of this machinery to translocate down the gene.</text>
</comment>
<dbReference type="InterPro" id="IPR005824">
    <property type="entry name" value="KOW"/>
</dbReference>
<dbReference type="Pfam" id="PF23037">
    <property type="entry name" value="KOWx_SPT5"/>
    <property type="match status" value="1"/>
</dbReference>
<dbReference type="PANTHER" id="PTHR11125">
    <property type="entry name" value="SUPPRESSOR OF TY 5"/>
    <property type="match status" value="1"/>
</dbReference>
<dbReference type="Gene3D" id="3.30.70.940">
    <property type="entry name" value="NusG, N-terminal domain"/>
    <property type="match status" value="1"/>
</dbReference>
<dbReference type="InterPro" id="IPR008991">
    <property type="entry name" value="Translation_prot_SH3-like_sf"/>
</dbReference>
<dbReference type="CDD" id="cd06083">
    <property type="entry name" value="KOW_Spt5_3"/>
    <property type="match status" value="1"/>
</dbReference>
<accession>A0A5J5EUR8</accession>
<keyword evidence="4" id="KW-0507">mRNA processing</keyword>
<feature type="compositionally biased region" description="Acidic residues" evidence="10">
    <location>
        <begin position="82"/>
        <end position="109"/>
    </location>
</feature>
<feature type="compositionally biased region" description="Polar residues" evidence="10">
    <location>
        <begin position="894"/>
        <end position="905"/>
    </location>
</feature>
<evidence type="ECO:0000259" key="13">
    <source>
        <dbReference type="SMART" id="SM01104"/>
    </source>
</evidence>
<dbReference type="GO" id="GO:0006357">
    <property type="term" value="P:regulation of transcription by RNA polymerase II"/>
    <property type="evidence" value="ECO:0007669"/>
    <property type="project" value="InterPro"/>
</dbReference>
<feature type="compositionally biased region" description="Acidic residues" evidence="10">
    <location>
        <begin position="43"/>
        <end position="66"/>
    </location>
</feature>
<evidence type="ECO:0000256" key="4">
    <source>
        <dbReference type="ARBA" id="ARBA00022664"/>
    </source>
</evidence>
<feature type="domain" description="KOW" evidence="12">
    <location>
        <begin position="610"/>
        <end position="635"/>
    </location>
</feature>
<dbReference type="InterPro" id="IPR014722">
    <property type="entry name" value="Rib_uL2_dom2"/>
</dbReference>
<dbReference type="InterPro" id="IPR039385">
    <property type="entry name" value="NGN_Euk"/>
</dbReference>
<evidence type="ECO:0000256" key="2">
    <source>
        <dbReference type="ARBA" id="ARBA00006956"/>
    </source>
</evidence>
<feature type="region of interest" description="Disordered" evidence="10">
    <location>
        <begin position="311"/>
        <end position="340"/>
    </location>
</feature>
<dbReference type="Proteomes" id="UP000326924">
    <property type="component" value="Unassembled WGS sequence"/>
</dbReference>
<dbReference type="InterPro" id="IPR005100">
    <property type="entry name" value="NGN-domain"/>
</dbReference>
<dbReference type="InterPro" id="IPR041978">
    <property type="entry name" value="KOW_Spt5_5"/>
</dbReference>
<comment type="similarity">
    <text evidence="2 9">Belongs to the SPT5 family.</text>
</comment>
<evidence type="ECO:0000256" key="6">
    <source>
        <dbReference type="ARBA" id="ARBA00023242"/>
    </source>
</evidence>
<dbReference type="InterPro" id="IPR017071">
    <property type="entry name" value="TF_Spt5_eukaryote"/>
</dbReference>
<dbReference type="InterPro" id="IPR057936">
    <property type="entry name" value="KOWx_Spt5"/>
</dbReference>
<feature type="domain" description="Spt5 C-terminal" evidence="13">
    <location>
        <begin position="795"/>
        <end position="964"/>
    </location>
</feature>
<comment type="subunit">
    <text evidence="8">Component of the SPT4-SPT5 complex. Interacts with RNA polymerase II.</text>
</comment>
<dbReference type="CDD" id="cd06082">
    <property type="entry name" value="KOW_Spt5_2"/>
    <property type="match status" value="1"/>
</dbReference>
<feature type="compositionally biased region" description="Gly residues" evidence="10">
    <location>
        <begin position="966"/>
        <end position="975"/>
    </location>
</feature>
<dbReference type="FunFam" id="3.30.70.940:FF:000005">
    <property type="entry name" value="Transcription elongation factor SPT5"/>
    <property type="match status" value="1"/>
</dbReference>
<dbReference type="InterPro" id="IPR039659">
    <property type="entry name" value="SPT5"/>
</dbReference>
<dbReference type="GO" id="GO:0006368">
    <property type="term" value="P:transcription elongation by RNA polymerase II"/>
    <property type="evidence" value="ECO:0007669"/>
    <property type="project" value="TreeGrafter"/>
</dbReference>
<feature type="domain" description="KOW" evidence="12">
    <location>
        <begin position="704"/>
        <end position="731"/>
    </location>
</feature>
<dbReference type="SMART" id="SM00739">
    <property type="entry name" value="KOW"/>
    <property type="match status" value="5"/>
</dbReference>
<evidence type="ECO:0000256" key="7">
    <source>
        <dbReference type="ARBA" id="ARBA00024691"/>
    </source>
</evidence>
<dbReference type="InterPro" id="IPR022581">
    <property type="entry name" value="Spt5_N"/>
</dbReference>
<feature type="region of interest" description="Disordered" evidence="10">
    <location>
        <begin position="1"/>
        <end position="111"/>
    </location>
</feature>
<feature type="compositionally biased region" description="Pro residues" evidence="10">
    <location>
        <begin position="940"/>
        <end position="950"/>
    </location>
</feature>
<dbReference type="InterPro" id="IPR041973">
    <property type="entry name" value="KOW_Spt5_1"/>
</dbReference>
<keyword evidence="15" id="KW-1185">Reference proteome</keyword>
<feature type="domain" description="KOW" evidence="12">
    <location>
        <begin position="488"/>
        <end position="515"/>
    </location>
</feature>
<dbReference type="PIRSF" id="PIRSF036945">
    <property type="entry name" value="Spt5"/>
    <property type="match status" value="1"/>
</dbReference>
<sequence>MSSDPIHDNFDSEEDDGDFDADANTSRDKPQEDGEPATNALDGEVDEEEEEEDEEDEEEEEEEDEDVPARKRRRKLNHFFDDEAEVDDDDEEVDEEEEEGFIADEELPELNDHHEYREEHRHRELDRQNEQRQAEDMEAIAEELSRRHGRSRRGRGADSGLVPRRLLLPSVQDPNIWGVKCKVGKEKEIIFNIWQRMEKNENTKHPLPIVSVFEREAMPGYIYVEAYKQSDVMEALEGVQMVYPRGTKILVPIKEMPDLLNVVKSAEIVPGTWVRFKRGKYQGDLAQVENVLSNGLEVRIRAVPRLDYGNNLDRARENGPPLAPGEKRKRNNFKSNTAVGRPPQRLFSEIEATKNHSKLLSKGTASNGGSKNFTYAGEEYEDGYLVKDVRLNLIITENVNPTLEEVTKFATTVDEGAESLDLNALAQSLKTSSSTYQVGDTVEVYDGEQQGIVGKAVSVHNGVVTMDVIEGDLKGKRVDVPFKGLRKRFREGDQVKVTGGKYRDESGTVVRIVEDKVTIVIGEGEDMNEVTVFSKDLREATEGGFATSSKYDLHDLVQLDQLTVGCVIKVDKASVRVLDQNGDARTVIPSQIVDKVTRRNAVATDRNGSEIRIGDTVKEIAGNTRSGVVLHIYRAFVFLHNREMNDNAGVFVCRASNLATIVAKGGRVQQSTGPDLSKMNPAMLRNGASGGNMMPPPARVGGRDKTIGQTVTVRMGEYKGLLGIIKDATDSTARVELHTKSKTITIDKMKLGFRDSITGAIKTYQEFVRPGGGRGDGGSSFSRTPGGATPSWSGGSRTPQIDYSGSRTPAWMAGGGNRTPAWMANAEGGRTPAYVSGGKTPAWGADGGRSVYSGNRTPAWNPSSRTPYIADSERSAWDAGSKTPARPSGLESWGQDSGNSSTTARTPGAYNAASPEFMAPPYGKEFSAPTPGGAMSAPTPSAPTPGPISAPTPAAWGADTAPTPGAIGGGYGRGGAYPNTPGAWGADDDQ</sequence>
<evidence type="ECO:0000313" key="14">
    <source>
        <dbReference type="EMBL" id="KAA8904675.1"/>
    </source>
</evidence>
<dbReference type="InterPro" id="IPR041975">
    <property type="entry name" value="KOW_Spt5_2"/>
</dbReference>
<evidence type="ECO:0000256" key="8">
    <source>
        <dbReference type="ARBA" id="ARBA00025870"/>
    </source>
</evidence>
<dbReference type="CDD" id="cd06084">
    <property type="entry name" value="KOW_Spt5_4"/>
    <property type="match status" value="1"/>
</dbReference>
<dbReference type="Pfam" id="PF23291">
    <property type="entry name" value="KOW4_SPT5"/>
    <property type="match status" value="1"/>
</dbReference>
<protein>
    <recommendedName>
        <fullName evidence="3 9">Transcription elongation factor SPT5</fullName>
    </recommendedName>
</protein>
<feature type="region of interest" description="Disordered" evidence="10">
    <location>
        <begin position="873"/>
        <end position="990"/>
    </location>
</feature>
<dbReference type="Pfam" id="PF12815">
    <property type="entry name" value="CTD"/>
    <property type="match status" value="1"/>
</dbReference>
<dbReference type="Pfam" id="PF23284">
    <property type="entry name" value="KOW2_Spt5"/>
    <property type="match status" value="1"/>
</dbReference>
<evidence type="ECO:0000256" key="3">
    <source>
        <dbReference type="ARBA" id="ARBA00020181"/>
    </source>
</evidence>
<dbReference type="Gene3D" id="2.30.30.30">
    <property type="match status" value="3"/>
</dbReference>
<dbReference type="CDD" id="cd09888">
    <property type="entry name" value="NGN_Euk"/>
    <property type="match status" value="1"/>
</dbReference>
<dbReference type="CDD" id="cd06081">
    <property type="entry name" value="KOW_Spt5_1"/>
    <property type="match status" value="1"/>
</dbReference>
<comment type="subcellular location">
    <subcellularLocation>
        <location evidence="1 9">Nucleus</location>
    </subcellularLocation>
</comment>
<evidence type="ECO:0000313" key="15">
    <source>
        <dbReference type="Proteomes" id="UP000326924"/>
    </source>
</evidence>
<feature type="compositionally biased region" description="Low complexity" evidence="10">
    <location>
        <begin position="951"/>
        <end position="965"/>
    </location>
</feature>